<evidence type="ECO:0000256" key="1">
    <source>
        <dbReference type="ARBA" id="ARBA00022670"/>
    </source>
</evidence>
<dbReference type="NCBIfam" id="TIGR00608">
    <property type="entry name" value="radc"/>
    <property type="match status" value="1"/>
</dbReference>
<dbReference type="GO" id="GO:0046872">
    <property type="term" value="F:metal ion binding"/>
    <property type="evidence" value="ECO:0007669"/>
    <property type="project" value="UniProtKB-KW"/>
</dbReference>
<dbReference type="InterPro" id="IPR020891">
    <property type="entry name" value="UPF0758_CS"/>
</dbReference>
<dbReference type="PANTHER" id="PTHR30471">
    <property type="entry name" value="DNA REPAIR PROTEIN RADC"/>
    <property type="match status" value="1"/>
</dbReference>
<evidence type="ECO:0000256" key="2">
    <source>
        <dbReference type="ARBA" id="ARBA00022723"/>
    </source>
</evidence>
<dbReference type="CDD" id="cd08071">
    <property type="entry name" value="MPN_DUF2466"/>
    <property type="match status" value="1"/>
</dbReference>
<evidence type="ECO:0000259" key="6">
    <source>
        <dbReference type="PROSITE" id="PS50249"/>
    </source>
</evidence>
<evidence type="ECO:0000256" key="5">
    <source>
        <dbReference type="ARBA" id="ARBA00023049"/>
    </source>
</evidence>
<dbReference type="EMBL" id="CP107246">
    <property type="protein sequence ID" value="WIM05859.1"/>
    <property type="molecule type" value="Genomic_DNA"/>
</dbReference>
<dbReference type="GO" id="GO:0008237">
    <property type="term" value="F:metallopeptidase activity"/>
    <property type="evidence" value="ECO:0007669"/>
    <property type="project" value="UniProtKB-KW"/>
</dbReference>
<dbReference type="Pfam" id="PF04002">
    <property type="entry name" value="RadC"/>
    <property type="match status" value="1"/>
</dbReference>
<feature type="domain" description="MPN" evidence="6">
    <location>
        <begin position="75"/>
        <end position="197"/>
    </location>
</feature>
<dbReference type="PROSITE" id="PS01302">
    <property type="entry name" value="UPF0758"/>
    <property type="match status" value="1"/>
</dbReference>
<keyword evidence="2" id="KW-0479">Metal-binding</keyword>
<proteinExistence type="predicted"/>
<reference evidence="7" key="1">
    <citation type="journal article" date="2023" name="Nat. Microbiol.">
        <title>Enrichment and characterization of a nitric oxide-reducing microbial community in a continuous bioreactor.</title>
        <authorList>
            <person name="Garrido-Amador P."/>
            <person name="Stortenbeker N."/>
            <person name="Wessels H.J.C.T."/>
            <person name="Speth D.R."/>
            <person name="Garcia-Heredia I."/>
            <person name="Kartal B."/>
        </authorList>
    </citation>
    <scope>NUCLEOTIDE SEQUENCE</scope>
    <source>
        <strain evidence="7">MAG1</strain>
    </source>
</reference>
<dbReference type="GO" id="GO:0006508">
    <property type="term" value="P:proteolysis"/>
    <property type="evidence" value="ECO:0007669"/>
    <property type="project" value="UniProtKB-KW"/>
</dbReference>
<evidence type="ECO:0000256" key="4">
    <source>
        <dbReference type="ARBA" id="ARBA00022833"/>
    </source>
</evidence>
<dbReference type="InterPro" id="IPR001405">
    <property type="entry name" value="UPF0758"/>
</dbReference>
<accession>A0AA49FKS7</accession>
<dbReference type="InterPro" id="IPR025657">
    <property type="entry name" value="RadC_JAB"/>
</dbReference>
<keyword evidence="4" id="KW-0862">Zinc</keyword>
<gene>
    <name evidence="7" type="primary">radC</name>
    <name evidence="7" type="ORF">OHM77_00795</name>
</gene>
<dbReference type="Gene3D" id="3.40.140.10">
    <property type="entry name" value="Cytidine Deaminase, domain 2"/>
    <property type="match status" value="1"/>
</dbReference>
<dbReference type="AlphaFoldDB" id="A0AA49FKS7"/>
<dbReference type="PANTHER" id="PTHR30471:SF3">
    <property type="entry name" value="UPF0758 PROTEIN YEES-RELATED"/>
    <property type="match status" value="1"/>
</dbReference>
<dbReference type="PROSITE" id="PS50249">
    <property type="entry name" value="MPN"/>
    <property type="match status" value="1"/>
</dbReference>
<dbReference type="Proteomes" id="UP001234916">
    <property type="component" value="Chromosome"/>
</dbReference>
<keyword evidence="1" id="KW-0645">Protease</keyword>
<organism evidence="7">
    <name type="scientific">Candidatus Nitricoxidivorans perseverans</name>
    <dbReference type="NCBI Taxonomy" id="2975601"/>
    <lineage>
        <taxon>Bacteria</taxon>
        <taxon>Pseudomonadati</taxon>
        <taxon>Pseudomonadota</taxon>
        <taxon>Betaproteobacteria</taxon>
        <taxon>Nitrosomonadales</taxon>
        <taxon>Sterolibacteriaceae</taxon>
        <taxon>Candidatus Nitricoxidivorans</taxon>
    </lineage>
</organism>
<dbReference type="InterPro" id="IPR037518">
    <property type="entry name" value="MPN"/>
</dbReference>
<name>A0AA49FKS7_9PROT</name>
<dbReference type="KEGG" id="npv:OHM77_00795"/>
<keyword evidence="5" id="KW-0482">Metalloprotease</keyword>
<evidence type="ECO:0000313" key="7">
    <source>
        <dbReference type="EMBL" id="WIM05859.1"/>
    </source>
</evidence>
<keyword evidence="3" id="KW-0378">Hydrolase</keyword>
<evidence type="ECO:0000256" key="3">
    <source>
        <dbReference type="ARBA" id="ARBA00022801"/>
    </source>
</evidence>
<protein>
    <submittedName>
        <fullName evidence="7">DNA repair protein RadC</fullName>
    </submittedName>
</protein>
<sequence length="197" mass="21557">MKQKSNAELLALLVGNDTAKALASRPLVEILGFAKPRQQQLCEEMTPYVVHPALAAAKELFTRCFSEQLSNGDLSLSSPAAVQSFLCAQIGHLEHESFWCLWLDAQNRLIKAEELFRGTTTQTSVYPREVVKQAIAVNATGVIFAHNHPSGFPEPSRADQTLTNALKTALALVDVRTLDHFVIAGNKALSFSERGLL</sequence>